<dbReference type="GO" id="GO:0042054">
    <property type="term" value="F:histone methyltransferase activity"/>
    <property type="evidence" value="ECO:0007669"/>
    <property type="project" value="TreeGrafter"/>
</dbReference>
<dbReference type="STRING" id="564608.C1N357"/>
<dbReference type="SUPFAM" id="SSF53335">
    <property type="entry name" value="S-adenosyl-L-methionine-dependent methyltransferases"/>
    <property type="match status" value="1"/>
</dbReference>
<evidence type="ECO:0000256" key="2">
    <source>
        <dbReference type="ARBA" id="ARBA00022679"/>
    </source>
</evidence>
<feature type="domain" description="Protein arginine N-methyltransferase" evidence="6">
    <location>
        <begin position="735"/>
        <end position="819"/>
    </location>
</feature>
<dbReference type="OMA" id="YRWHPQA"/>
<dbReference type="Pfam" id="PF06325">
    <property type="entry name" value="PrmA"/>
    <property type="match status" value="1"/>
</dbReference>
<feature type="region of interest" description="Disordered" evidence="5">
    <location>
        <begin position="414"/>
        <end position="440"/>
    </location>
</feature>
<reference evidence="7 8" key="1">
    <citation type="journal article" date="2009" name="Science">
        <title>Green evolution and dynamic adaptations revealed by genomes of the marine picoeukaryotes Micromonas.</title>
        <authorList>
            <person name="Worden A.Z."/>
            <person name="Lee J.H."/>
            <person name="Mock T."/>
            <person name="Rouze P."/>
            <person name="Simmons M.P."/>
            <person name="Aerts A.L."/>
            <person name="Allen A.E."/>
            <person name="Cuvelier M.L."/>
            <person name="Derelle E."/>
            <person name="Everett M.V."/>
            <person name="Foulon E."/>
            <person name="Grimwood J."/>
            <person name="Gundlach H."/>
            <person name="Henrissat B."/>
            <person name="Napoli C."/>
            <person name="McDonald S.M."/>
            <person name="Parker M.S."/>
            <person name="Rombauts S."/>
            <person name="Salamov A."/>
            <person name="Von Dassow P."/>
            <person name="Badger J.H."/>
            <person name="Coutinho P.M."/>
            <person name="Demir E."/>
            <person name="Dubchak I."/>
            <person name="Gentemann C."/>
            <person name="Eikrem W."/>
            <person name="Gready J.E."/>
            <person name="John U."/>
            <person name="Lanier W."/>
            <person name="Lindquist E.A."/>
            <person name="Lucas S."/>
            <person name="Mayer K.F."/>
            <person name="Moreau H."/>
            <person name="Not F."/>
            <person name="Otillar R."/>
            <person name="Panaud O."/>
            <person name="Pangilinan J."/>
            <person name="Paulsen I."/>
            <person name="Piegu B."/>
            <person name="Poliakov A."/>
            <person name="Robbens S."/>
            <person name="Schmutz J."/>
            <person name="Toulza E."/>
            <person name="Wyss T."/>
            <person name="Zelensky A."/>
            <person name="Zhou K."/>
            <person name="Armbrust E.V."/>
            <person name="Bhattacharya D."/>
            <person name="Goodenough U.W."/>
            <person name="Van de Peer Y."/>
            <person name="Grigoriev I.V."/>
        </authorList>
    </citation>
    <scope>NUCLEOTIDE SEQUENCE [LARGE SCALE GENOMIC DNA]</scope>
    <source>
        <strain evidence="7 8">CCMP1545</strain>
    </source>
</reference>
<feature type="compositionally biased region" description="Gly residues" evidence="5">
    <location>
        <begin position="416"/>
        <end position="425"/>
    </location>
</feature>
<dbReference type="EMBL" id="GG663746">
    <property type="protein sequence ID" value="EEH53370.1"/>
    <property type="molecule type" value="Genomic_DNA"/>
</dbReference>
<dbReference type="Pfam" id="PF22528">
    <property type="entry name" value="PRMT_C"/>
    <property type="match status" value="1"/>
</dbReference>
<dbReference type="OrthoDB" id="2423701at2759"/>
<feature type="region of interest" description="Disordered" evidence="5">
    <location>
        <begin position="347"/>
        <end position="373"/>
    </location>
</feature>
<dbReference type="InterPro" id="IPR029063">
    <property type="entry name" value="SAM-dependent_MTases_sf"/>
</dbReference>
<dbReference type="PANTHER" id="PTHR11006:SF4">
    <property type="entry name" value="PROTEIN ARGININE N-METHYLTRANSFERASE 7"/>
    <property type="match status" value="1"/>
</dbReference>
<keyword evidence="3" id="KW-0949">S-adenosyl-L-methionine</keyword>
<dbReference type="AlphaFoldDB" id="C1N357"/>
<dbReference type="RefSeq" id="XP_003062551.1">
    <property type="nucleotide sequence ID" value="XM_003062505.1"/>
</dbReference>
<keyword evidence="1 7" id="KW-0489">Methyltransferase</keyword>
<dbReference type="GeneID" id="9687762"/>
<evidence type="ECO:0000259" key="6">
    <source>
        <dbReference type="Pfam" id="PF22528"/>
    </source>
</evidence>
<evidence type="ECO:0000256" key="4">
    <source>
        <dbReference type="PROSITE-ProRule" id="PRU00339"/>
    </source>
</evidence>
<proteinExistence type="predicted"/>
<name>C1N357_MICPC</name>
<evidence type="ECO:0000256" key="3">
    <source>
        <dbReference type="ARBA" id="ARBA00022691"/>
    </source>
</evidence>
<dbReference type="eggNOG" id="KOG1501">
    <property type="taxonomic scope" value="Eukaryota"/>
</dbReference>
<dbReference type="Proteomes" id="UP000001876">
    <property type="component" value="Unassembled WGS sequence"/>
</dbReference>
<evidence type="ECO:0000313" key="8">
    <source>
        <dbReference type="Proteomes" id="UP000001876"/>
    </source>
</evidence>
<keyword evidence="4" id="KW-0802">TPR repeat</keyword>
<dbReference type="SUPFAM" id="SSF48452">
    <property type="entry name" value="TPR-like"/>
    <property type="match status" value="1"/>
</dbReference>
<dbReference type="Gene3D" id="1.25.40.10">
    <property type="entry name" value="Tetratricopeptide repeat domain"/>
    <property type="match status" value="1"/>
</dbReference>
<dbReference type="SMART" id="SM00028">
    <property type="entry name" value="TPR"/>
    <property type="match status" value="1"/>
</dbReference>
<keyword evidence="2 7" id="KW-0808">Transferase</keyword>
<organism evidence="8">
    <name type="scientific">Micromonas pusilla (strain CCMP1545)</name>
    <name type="common">Picoplanktonic green alga</name>
    <dbReference type="NCBI Taxonomy" id="564608"/>
    <lineage>
        <taxon>Eukaryota</taxon>
        <taxon>Viridiplantae</taxon>
        <taxon>Chlorophyta</taxon>
        <taxon>Mamiellophyceae</taxon>
        <taxon>Mamiellales</taxon>
        <taxon>Mamiellaceae</taxon>
        <taxon>Micromonas</taxon>
    </lineage>
</organism>
<evidence type="ECO:0000256" key="1">
    <source>
        <dbReference type="ARBA" id="ARBA00022603"/>
    </source>
</evidence>
<dbReference type="InterPro" id="IPR025799">
    <property type="entry name" value="Arg_MeTrfase"/>
</dbReference>
<evidence type="ECO:0000256" key="5">
    <source>
        <dbReference type="SAM" id="MobiDB-lite"/>
    </source>
</evidence>
<keyword evidence="8" id="KW-1185">Reference proteome</keyword>
<dbReference type="Gene3D" id="2.70.160.11">
    <property type="entry name" value="Hnrnp arginine n-methyltransferase1"/>
    <property type="match status" value="2"/>
</dbReference>
<dbReference type="GO" id="GO:0032259">
    <property type="term" value="P:methylation"/>
    <property type="evidence" value="ECO:0007669"/>
    <property type="project" value="UniProtKB-KW"/>
</dbReference>
<dbReference type="Gene3D" id="3.40.50.150">
    <property type="entry name" value="Vaccinia Virus protein VP39"/>
    <property type="match status" value="2"/>
</dbReference>
<dbReference type="InterPro" id="IPR011990">
    <property type="entry name" value="TPR-like_helical_dom_sf"/>
</dbReference>
<protein>
    <submittedName>
        <fullName evidence="7">Protein arginine methyltransferase</fullName>
    </submittedName>
</protein>
<accession>C1N357</accession>
<sequence>MDDAWAKAHYRLGCALTAYGEYALAERSFEAARKIAPGDAAVRERLAAASELAADERERAEAQVYATRRDLARRLKDARNADRKEMMETGWKQQMQGPDWDASDYEWRPTFLPLMRARKLDAKKFLSDRRRAGMLRFAAAVAERIVSVANGACGVLPMMAASAGATRVIVVERNRFCYRAAKQCVRSNRERLGDAFDRITLLDQKLETCRLKGDDAPLELDETAGDDAGALPPPPLATIDAPADVFLTDLFDHNAGLGLGVLRAIDHARDRGLVTPDAVCVPGSITVNAALLSLRMETVSGFDVSSLNAYRWHPQAARLLELAREPHLLLSDVFEVTRVDLTRRLREKEKDKEDDEEEEEEGKKKKNSGGGKAAWEDDFEVRVPVVADGAFNAVAFWFECDLGGGEVLRSVAPPWGGTGTGTVEGGGDDQEPAATKKRSDDTRYFDADSFGVAVQYLDETFVDASETISLRVRRDKDQVFFTSTPPPTRPRHAHIPQWHYDMLHDAGRNEAYDAAIKTAVTATKRRLGGRCEVLDCGSGSGLLSMMAARAGATHVTAAERDGHMTDAGEENVCVNGFAGVITCVNRDTRYMFTSQSPGLEPKFGLKPDGAKPEMERLADLMVFEVFDSGLIGEGVLHALAFARHRLLTTDAALVPARATIFCQPIEMRFGELSVELNVGDGEGNDASDATTFSSDTMSTTTMTYDMSQANRWRWRKDYEGINLERERHAKRWTPLAPPAEAFSFDFKAVTAETLRPEAMDVTFQIDRPGVFNAIAFWFELHLNDDVRVSTSPHDGTKGQTWQQAVQHLEEVEVTPGDAVPLIATHDTYGVAFEVNDAKFPDRATRRTGVPLYDPTWAVAHEGIKKITDDIARAIVQSPIEYRAAAEAAVAAGARPGDLGLETDVGAEYCLRMMA</sequence>
<dbReference type="PROSITE" id="PS50005">
    <property type="entry name" value="TPR"/>
    <property type="match status" value="1"/>
</dbReference>
<gene>
    <name evidence="7" type="ORF">MICPUCDRAFT_42120</name>
</gene>
<dbReference type="PANTHER" id="PTHR11006">
    <property type="entry name" value="PROTEIN ARGININE N-METHYLTRANSFERASE"/>
    <property type="match status" value="1"/>
</dbReference>
<dbReference type="GO" id="GO:0016274">
    <property type="term" value="F:protein-arginine N-methyltransferase activity"/>
    <property type="evidence" value="ECO:0007669"/>
    <property type="project" value="InterPro"/>
</dbReference>
<evidence type="ECO:0000313" key="7">
    <source>
        <dbReference type="EMBL" id="EEH53370.1"/>
    </source>
</evidence>
<dbReference type="InterPro" id="IPR055135">
    <property type="entry name" value="PRMT_dom"/>
</dbReference>
<feature type="repeat" description="TPR" evidence="4">
    <location>
        <begin position="6"/>
        <end position="39"/>
    </location>
</feature>
<dbReference type="KEGG" id="mpp:MICPUCDRAFT_42120"/>
<dbReference type="InterPro" id="IPR019734">
    <property type="entry name" value="TPR_rpt"/>
</dbReference>